<dbReference type="STRING" id="6277.A0A498SJ40"/>
<dbReference type="InterPro" id="IPR036900">
    <property type="entry name" value="A-D-PHexomutase_C_sf"/>
</dbReference>
<evidence type="ECO:0000259" key="5">
    <source>
        <dbReference type="Pfam" id="PF02879"/>
    </source>
</evidence>
<keyword evidence="3" id="KW-0413">Isomerase</keyword>
<keyword evidence="2" id="KW-0460">Magnesium</keyword>
<gene>
    <name evidence="7" type="ORF">NAV_LOCUS6651</name>
</gene>
<keyword evidence="8" id="KW-1185">Reference proteome</keyword>
<dbReference type="GO" id="GO:0046872">
    <property type="term" value="F:metal ion binding"/>
    <property type="evidence" value="ECO:0007669"/>
    <property type="project" value="UniProtKB-KW"/>
</dbReference>
<dbReference type="Pfam" id="PF02879">
    <property type="entry name" value="PGM_PMM_II"/>
    <property type="match status" value="1"/>
</dbReference>
<protein>
    <recommendedName>
        <fullName evidence="9">Alpha-D-phosphohexomutase C-terminal domain-containing protein</fullName>
    </recommendedName>
</protein>
<evidence type="ECO:0000313" key="7">
    <source>
        <dbReference type="EMBL" id="VBB31860.1"/>
    </source>
</evidence>
<keyword evidence="1" id="KW-0479">Metal-binding</keyword>
<dbReference type="InterPro" id="IPR016055">
    <property type="entry name" value="A-D-PHexomutase_a/b/a-I/II/III"/>
</dbReference>
<dbReference type="Proteomes" id="UP000276991">
    <property type="component" value="Unassembled WGS sequence"/>
</dbReference>
<accession>A0A498SJ40</accession>
<evidence type="ECO:0000259" key="4">
    <source>
        <dbReference type="Pfam" id="PF00408"/>
    </source>
</evidence>
<dbReference type="GO" id="GO:0005634">
    <property type="term" value="C:nucleus"/>
    <property type="evidence" value="ECO:0007669"/>
    <property type="project" value="TreeGrafter"/>
</dbReference>
<dbReference type="Pfam" id="PF00408">
    <property type="entry name" value="PGM_PMM_IV"/>
    <property type="match status" value="1"/>
</dbReference>
<dbReference type="GO" id="GO:0006166">
    <property type="term" value="P:purine ribonucleoside salvage"/>
    <property type="evidence" value="ECO:0007669"/>
    <property type="project" value="TreeGrafter"/>
</dbReference>
<evidence type="ECO:0000259" key="6">
    <source>
        <dbReference type="Pfam" id="PF02880"/>
    </source>
</evidence>
<organism evidence="7 8">
    <name type="scientific">Acanthocheilonema viteae</name>
    <name type="common">Filarial nematode worm</name>
    <name type="synonym">Dipetalonema viteae</name>
    <dbReference type="NCBI Taxonomy" id="6277"/>
    <lineage>
        <taxon>Eukaryota</taxon>
        <taxon>Metazoa</taxon>
        <taxon>Ecdysozoa</taxon>
        <taxon>Nematoda</taxon>
        <taxon>Chromadorea</taxon>
        <taxon>Rhabditida</taxon>
        <taxon>Spirurina</taxon>
        <taxon>Spiruromorpha</taxon>
        <taxon>Filarioidea</taxon>
        <taxon>Onchocercidae</taxon>
        <taxon>Acanthocheilonema</taxon>
    </lineage>
</organism>
<feature type="domain" description="Alpha-D-phosphohexomutase alpha/beta/alpha" evidence="5">
    <location>
        <begin position="57"/>
        <end position="151"/>
    </location>
</feature>
<dbReference type="Gene3D" id="3.40.120.10">
    <property type="entry name" value="Alpha-D-Glucose-1,6-Bisphosphate, subunit A, domain 3"/>
    <property type="match status" value="2"/>
</dbReference>
<evidence type="ECO:0000256" key="3">
    <source>
        <dbReference type="ARBA" id="ARBA00023235"/>
    </source>
</evidence>
<dbReference type="EMBL" id="UPTC01001425">
    <property type="protein sequence ID" value="VBB31860.1"/>
    <property type="molecule type" value="Genomic_DNA"/>
</dbReference>
<evidence type="ECO:0000256" key="1">
    <source>
        <dbReference type="ARBA" id="ARBA00022723"/>
    </source>
</evidence>
<dbReference type="AlphaFoldDB" id="A0A498SJ40"/>
<evidence type="ECO:0000313" key="8">
    <source>
        <dbReference type="Proteomes" id="UP000276991"/>
    </source>
</evidence>
<sequence length="426" mass="48410">ILAPHDSEICRLAYENMEPKSEYWDLSELSAHSLLHSADLVMEKYFAEELFLCRYKSLNEKCPVKFTYTAFHGVGLPYMTKMLKDFGFPSENIVIVQEQAEPNPDFPTVPFPNPEEGQKVLTIPIATANKHNSSIILANDPDADRFQLAEKQSKGEWKIFTGNEMGALMSWWIWHCWREQNPKKDPSDLYIVTSAVSSSISRTIADKEGFKIEQGLTGFKWLGNKSDELRRLGKTVLFAWEESIGFMLGHALDKDGITAAATFAELTSYLYSKQLTLGQQLLNIYSEYGFHLISSSYWFVPNEITMKNIFAKIRRDSKYPQKIGKFDVKYIRDLTIGYDNEQPGNKPILPLSTSSEMITFTLSDGSWATIRASGTEPKIKYYIEFKSSPGKTKKDLADIQQQLAELEQAVVDNLLEPKINGLIARC</sequence>
<dbReference type="Gene3D" id="3.30.310.50">
    <property type="entry name" value="Alpha-D-phosphohexomutase, C-terminal domain"/>
    <property type="match status" value="1"/>
</dbReference>
<dbReference type="Pfam" id="PF02880">
    <property type="entry name" value="PGM_PMM_III"/>
    <property type="match status" value="1"/>
</dbReference>
<dbReference type="InterPro" id="IPR005846">
    <property type="entry name" value="A-D-PHexomutase_a/b/a-III"/>
</dbReference>
<dbReference type="PANTHER" id="PTHR45745">
    <property type="entry name" value="PHOSPHOMANNOMUTASE 45A"/>
    <property type="match status" value="1"/>
</dbReference>
<feature type="non-terminal residue" evidence="7">
    <location>
        <position position="1"/>
    </location>
</feature>
<dbReference type="OrthoDB" id="8300170at2759"/>
<proteinExistence type="predicted"/>
<dbReference type="SUPFAM" id="SSF53738">
    <property type="entry name" value="Phosphoglucomutase, first 3 domains"/>
    <property type="match status" value="2"/>
</dbReference>
<evidence type="ECO:0008006" key="9">
    <source>
        <dbReference type="Google" id="ProtNLM"/>
    </source>
</evidence>
<dbReference type="PANTHER" id="PTHR45745:SF1">
    <property type="entry name" value="PHOSPHOGLUCOMUTASE 2B-RELATED"/>
    <property type="match status" value="1"/>
</dbReference>
<evidence type="ECO:0000256" key="2">
    <source>
        <dbReference type="ARBA" id="ARBA00022842"/>
    </source>
</evidence>
<feature type="domain" description="Alpha-D-phosphohexomutase C-terminal" evidence="4">
    <location>
        <begin position="355"/>
        <end position="399"/>
    </location>
</feature>
<dbReference type="GO" id="GO:0005975">
    <property type="term" value="P:carbohydrate metabolic process"/>
    <property type="evidence" value="ECO:0007669"/>
    <property type="project" value="InterPro"/>
</dbReference>
<dbReference type="InterPro" id="IPR005845">
    <property type="entry name" value="A-D-PHexomutase_a/b/a-II"/>
</dbReference>
<name>A0A498SJ40_ACAVI</name>
<feature type="domain" description="Alpha-D-phosphohexomutase alpha/beta/alpha" evidence="6">
    <location>
        <begin position="179"/>
        <end position="272"/>
    </location>
</feature>
<reference evidence="7 8" key="1">
    <citation type="submission" date="2018-08" db="EMBL/GenBank/DDBJ databases">
        <authorList>
            <person name="Laetsch R D."/>
            <person name="Stevens L."/>
            <person name="Kumar S."/>
            <person name="Blaxter L. M."/>
        </authorList>
    </citation>
    <scope>NUCLEOTIDE SEQUENCE [LARGE SCALE GENOMIC DNA]</scope>
</reference>
<dbReference type="SUPFAM" id="SSF55957">
    <property type="entry name" value="Phosphoglucomutase, C-terminal domain"/>
    <property type="match status" value="1"/>
</dbReference>
<dbReference type="GO" id="GO:0008973">
    <property type="term" value="F:phosphopentomutase activity"/>
    <property type="evidence" value="ECO:0007669"/>
    <property type="project" value="TreeGrafter"/>
</dbReference>
<dbReference type="InterPro" id="IPR005843">
    <property type="entry name" value="A-D-PHexomutase_C"/>
</dbReference>